<dbReference type="STRING" id="314225.ELI_12290"/>
<reference evidence="4" key="1">
    <citation type="journal article" date="2009" name="J. Bacteriol.">
        <title>Complete genome sequence of Erythrobacter litoralis HTCC2594.</title>
        <authorList>
            <person name="Oh H.M."/>
            <person name="Giovannoni S.J."/>
            <person name="Ferriera S."/>
            <person name="Johnson J."/>
            <person name="Cho J.C."/>
        </authorList>
    </citation>
    <scope>NUCLEOTIDE SEQUENCE [LARGE SCALE GENOMIC DNA]</scope>
    <source>
        <strain evidence="4">HTCC2594</strain>
    </source>
</reference>
<evidence type="ECO:0000256" key="1">
    <source>
        <dbReference type="SAM" id="MobiDB-lite"/>
    </source>
</evidence>
<dbReference type="SUPFAM" id="SSF141371">
    <property type="entry name" value="PilZ domain-like"/>
    <property type="match status" value="2"/>
</dbReference>
<organism evidence="3 4">
    <name type="scientific">Erythrobacter litoralis (strain HTCC2594)</name>
    <dbReference type="NCBI Taxonomy" id="314225"/>
    <lineage>
        <taxon>Bacteria</taxon>
        <taxon>Pseudomonadati</taxon>
        <taxon>Pseudomonadota</taxon>
        <taxon>Alphaproteobacteria</taxon>
        <taxon>Sphingomonadales</taxon>
        <taxon>Erythrobacteraceae</taxon>
        <taxon>Erythrobacter/Porphyrobacter group</taxon>
        <taxon>Erythrobacter</taxon>
    </lineage>
</organism>
<accession>Q2N6Z1</accession>
<feature type="region of interest" description="Disordered" evidence="1">
    <location>
        <begin position="1"/>
        <end position="24"/>
    </location>
</feature>
<sequence length="220" mass="23617">MSATEPSKLPSGQQSHDTRRASPRSSLMLRTAKLVCQSGEYVCIVRDVSPEGVGLRFLHAAPTERRILLELANGATYPVERVWAGKQQSGFRFAAAIDLHEFIHEPSPYRARPIRLRISAAASLASGNQAEAAGLVDLSTGGARVESARDYGIGCILRLEVGSQLSKLAEVCWADEGRLGLSFLQPMTIEELAGTALALQPYGSMRECGATDHAKAVRAA</sequence>
<dbReference type="EMBL" id="CP000157">
    <property type="protein sequence ID" value="ABC64550.1"/>
    <property type="molecule type" value="Genomic_DNA"/>
</dbReference>
<dbReference type="GO" id="GO:0035438">
    <property type="term" value="F:cyclic-di-GMP binding"/>
    <property type="evidence" value="ECO:0007669"/>
    <property type="project" value="InterPro"/>
</dbReference>
<dbReference type="Gene3D" id="2.40.10.220">
    <property type="entry name" value="predicted glycosyltransferase like domains"/>
    <property type="match status" value="1"/>
</dbReference>
<protein>
    <recommendedName>
        <fullName evidence="2">PilZ domain-containing protein</fullName>
    </recommendedName>
</protein>
<dbReference type="Proteomes" id="UP000008808">
    <property type="component" value="Chromosome"/>
</dbReference>
<proteinExistence type="predicted"/>
<keyword evidence="4" id="KW-1185">Reference proteome</keyword>
<feature type="domain" description="PilZ" evidence="2">
    <location>
        <begin position="114"/>
        <end position="191"/>
    </location>
</feature>
<dbReference type="OrthoDB" id="7929489at2"/>
<dbReference type="AlphaFoldDB" id="Q2N6Z1"/>
<name>Q2N6Z1_ERYLH</name>
<evidence type="ECO:0000313" key="4">
    <source>
        <dbReference type="Proteomes" id="UP000008808"/>
    </source>
</evidence>
<dbReference type="HOGENOM" id="CLU_1314362_0_0_5"/>
<gene>
    <name evidence="3" type="ordered locus">ELI_12290</name>
</gene>
<dbReference type="RefSeq" id="WP_011415372.1">
    <property type="nucleotide sequence ID" value="NC_007722.1"/>
</dbReference>
<evidence type="ECO:0000259" key="2">
    <source>
        <dbReference type="Pfam" id="PF07238"/>
    </source>
</evidence>
<feature type="compositionally biased region" description="Polar residues" evidence="1">
    <location>
        <begin position="1"/>
        <end position="15"/>
    </location>
</feature>
<dbReference type="eggNOG" id="ENOG5031BK2">
    <property type="taxonomic scope" value="Bacteria"/>
</dbReference>
<dbReference type="Pfam" id="PF07238">
    <property type="entry name" value="PilZ"/>
    <property type="match status" value="1"/>
</dbReference>
<dbReference type="InterPro" id="IPR009875">
    <property type="entry name" value="PilZ_domain"/>
</dbReference>
<evidence type="ECO:0000313" key="3">
    <source>
        <dbReference type="EMBL" id="ABC64550.1"/>
    </source>
</evidence>
<dbReference type="KEGG" id="eli:ELI_12290"/>